<accession>A0A9K3E358</accession>
<protein>
    <submittedName>
        <fullName evidence="2">Uncharacterized protein</fullName>
    </submittedName>
</protein>
<reference evidence="2" key="1">
    <citation type="journal article" date="2017" name="Nature">
        <title>The sunflower genome provides insights into oil metabolism, flowering and Asterid evolution.</title>
        <authorList>
            <person name="Badouin H."/>
            <person name="Gouzy J."/>
            <person name="Grassa C.J."/>
            <person name="Murat F."/>
            <person name="Staton S.E."/>
            <person name="Cottret L."/>
            <person name="Lelandais-Briere C."/>
            <person name="Owens G.L."/>
            <person name="Carrere S."/>
            <person name="Mayjonade B."/>
            <person name="Legrand L."/>
            <person name="Gill N."/>
            <person name="Kane N.C."/>
            <person name="Bowers J.E."/>
            <person name="Hubner S."/>
            <person name="Bellec A."/>
            <person name="Berard A."/>
            <person name="Berges H."/>
            <person name="Blanchet N."/>
            <person name="Boniface M.C."/>
            <person name="Brunel D."/>
            <person name="Catrice O."/>
            <person name="Chaidir N."/>
            <person name="Claudel C."/>
            <person name="Donnadieu C."/>
            <person name="Faraut T."/>
            <person name="Fievet G."/>
            <person name="Helmstetter N."/>
            <person name="King M."/>
            <person name="Knapp S.J."/>
            <person name="Lai Z."/>
            <person name="Le Paslier M.C."/>
            <person name="Lippi Y."/>
            <person name="Lorenzon L."/>
            <person name="Mandel J.R."/>
            <person name="Marage G."/>
            <person name="Marchand G."/>
            <person name="Marquand E."/>
            <person name="Bret-Mestries E."/>
            <person name="Morien E."/>
            <person name="Nambeesan S."/>
            <person name="Nguyen T."/>
            <person name="Pegot-Espagnet P."/>
            <person name="Pouilly N."/>
            <person name="Raftis F."/>
            <person name="Sallet E."/>
            <person name="Schiex T."/>
            <person name="Thomas J."/>
            <person name="Vandecasteele C."/>
            <person name="Vares D."/>
            <person name="Vear F."/>
            <person name="Vautrin S."/>
            <person name="Crespi M."/>
            <person name="Mangin B."/>
            <person name="Burke J.M."/>
            <person name="Salse J."/>
            <person name="Munos S."/>
            <person name="Vincourt P."/>
            <person name="Rieseberg L.H."/>
            <person name="Langlade N.B."/>
        </authorList>
    </citation>
    <scope>NUCLEOTIDE SEQUENCE</scope>
    <source>
        <tissue evidence="2">Leaves</tissue>
    </source>
</reference>
<evidence type="ECO:0000313" key="3">
    <source>
        <dbReference type="Proteomes" id="UP000215914"/>
    </source>
</evidence>
<dbReference type="EMBL" id="MNCJ02000330">
    <property type="protein sequence ID" value="KAF5766066.1"/>
    <property type="molecule type" value="Genomic_DNA"/>
</dbReference>
<dbReference type="AlphaFoldDB" id="A0A9K3E358"/>
<sequence length="69" mass="7302">MGLLMTRLGRDCMVGPVSLTWVVTLSRPSKTALPSRPEPSSNCTVAIKSGGKGVNSDCQSPLQARNNET</sequence>
<evidence type="ECO:0000313" key="2">
    <source>
        <dbReference type="EMBL" id="KAF5766066.1"/>
    </source>
</evidence>
<proteinExistence type="predicted"/>
<comment type="caution">
    <text evidence="2">The sequence shown here is derived from an EMBL/GenBank/DDBJ whole genome shotgun (WGS) entry which is preliminary data.</text>
</comment>
<name>A0A9K3E358_HELAN</name>
<feature type="region of interest" description="Disordered" evidence="1">
    <location>
        <begin position="29"/>
        <end position="69"/>
    </location>
</feature>
<dbReference type="Gramene" id="mRNA:HanXRQr2_Chr15g0711001">
    <property type="protein sequence ID" value="CDS:HanXRQr2_Chr15g0711001.1"/>
    <property type="gene ID" value="HanXRQr2_Chr15g0711001"/>
</dbReference>
<dbReference type="Proteomes" id="UP000215914">
    <property type="component" value="Unassembled WGS sequence"/>
</dbReference>
<gene>
    <name evidence="2" type="ORF">HanXRQr2_Chr15g0711001</name>
</gene>
<evidence type="ECO:0000256" key="1">
    <source>
        <dbReference type="SAM" id="MobiDB-lite"/>
    </source>
</evidence>
<reference evidence="2" key="2">
    <citation type="submission" date="2020-06" db="EMBL/GenBank/DDBJ databases">
        <title>Helianthus annuus Genome sequencing and assembly Release 2.</title>
        <authorList>
            <person name="Gouzy J."/>
            <person name="Langlade N."/>
            <person name="Munos S."/>
        </authorList>
    </citation>
    <scope>NUCLEOTIDE SEQUENCE</scope>
    <source>
        <tissue evidence="2">Leaves</tissue>
    </source>
</reference>
<feature type="compositionally biased region" description="Polar residues" evidence="1">
    <location>
        <begin position="56"/>
        <end position="69"/>
    </location>
</feature>
<organism evidence="2 3">
    <name type="scientific">Helianthus annuus</name>
    <name type="common">Common sunflower</name>
    <dbReference type="NCBI Taxonomy" id="4232"/>
    <lineage>
        <taxon>Eukaryota</taxon>
        <taxon>Viridiplantae</taxon>
        <taxon>Streptophyta</taxon>
        <taxon>Embryophyta</taxon>
        <taxon>Tracheophyta</taxon>
        <taxon>Spermatophyta</taxon>
        <taxon>Magnoliopsida</taxon>
        <taxon>eudicotyledons</taxon>
        <taxon>Gunneridae</taxon>
        <taxon>Pentapetalae</taxon>
        <taxon>asterids</taxon>
        <taxon>campanulids</taxon>
        <taxon>Asterales</taxon>
        <taxon>Asteraceae</taxon>
        <taxon>Asteroideae</taxon>
        <taxon>Heliantheae alliance</taxon>
        <taxon>Heliantheae</taxon>
        <taxon>Helianthus</taxon>
    </lineage>
</organism>
<keyword evidence="3" id="KW-1185">Reference proteome</keyword>